<dbReference type="InterPro" id="IPR002909">
    <property type="entry name" value="IPT_dom"/>
</dbReference>
<dbReference type="Gene3D" id="3.30.1330.60">
    <property type="entry name" value="OmpA-like domain"/>
    <property type="match status" value="1"/>
</dbReference>
<dbReference type="CDD" id="cd00102">
    <property type="entry name" value="IPT"/>
    <property type="match status" value="4"/>
</dbReference>
<dbReference type="InterPro" id="IPR014756">
    <property type="entry name" value="Ig_E-set"/>
</dbReference>
<reference evidence="7 8" key="1">
    <citation type="submission" date="2023-07" db="EMBL/GenBank/DDBJ databases">
        <title>Sequencing the genomes of 1000 actinobacteria strains.</title>
        <authorList>
            <person name="Klenk H.-P."/>
        </authorList>
    </citation>
    <scope>NUCLEOTIDE SEQUENCE [LARGE SCALE GENOMIC DNA]</scope>
    <source>
        <strain evidence="7 8">DSM 44710</strain>
    </source>
</reference>
<dbReference type="SMART" id="SM00429">
    <property type="entry name" value="IPT"/>
    <property type="match status" value="5"/>
</dbReference>
<dbReference type="Pfam" id="PF01833">
    <property type="entry name" value="TIG"/>
    <property type="match status" value="4"/>
</dbReference>
<feature type="region of interest" description="Disordered" evidence="5">
    <location>
        <begin position="1"/>
        <end position="69"/>
    </location>
</feature>
<organism evidence="7 8">
    <name type="scientific">Catenuloplanes nepalensis</name>
    <dbReference type="NCBI Taxonomy" id="587533"/>
    <lineage>
        <taxon>Bacteria</taxon>
        <taxon>Bacillati</taxon>
        <taxon>Actinomycetota</taxon>
        <taxon>Actinomycetes</taxon>
        <taxon>Micromonosporales</taxon>
        <taxon>Micromonosporaceae</taxon>
        <taxon>Catenuloplanes</taxon>
    </lineage>
</organism>
<keyword evidence="2" id="KW-0732">Signal</keyword>
<comment type="subcellular location">
    <subcellularLocation>
        <location evidence="1">Membrane</location>
    </subcellularLocation>
</comment>
<gene>
    <name evidence="7" type="ORF">J2S43_002689</name>
</gene>
<feature type="compositionally biased region" description="Low complexity" evidence="5">
    <location>
        <begin position="1730"/>
        <end position="1742"/>
    </location>
</feature>
<evidence type="ECO:0000256" key="1">
    <source>
        <dbReference type="ARBA" id="ARBA00004370"/>
    </source>
</evidence>
<dbReference type="Proteomes" id="UP001240984">
    <property type="component" value="Unassembled WGS sequence"/>
</dbReference>
<dbReference type="Pfam" id="PF12733">
    <property type="entry name" value="Cadherin-like"/>
    <property type="match status" value="1"/>
</dbReference>
<dbReference type="InterPro" id="IPR013783">
    <property type="entry name" value="Ig-like_fold"/>
</dbReference>
<keyword evidence="3 4" id="KW-0472">Membrane</keyword>
<feature type="domain" description="OmpA-like" evidence="6">
    <location>
        <begin position="1875"/>
        <end position="1985"/>
    </location>
</feature>
<feature type="compositionally biased region" description="Basic and acidic residues" evidence="5">
    <location>
        <begin position="30"/>
        <end position="43"/>
    </location>
</feature>
<feature type="region of interest" description="Disordered" evidence="5">
    <location>
        <begin position="1685"/>
        <end position="1767"/>
    </location>
</feature>
<evidence type="ECO:0000256" key="4">
    <source>
        <dbReference type="PROSITE-ProRule" id="PRU00473"/>
    </source>
</evidence>
<dbReference type="SUPFAM" id="SSF81296">
    <property type="entry name" value="E set domains"/>
    <property type="match status" value="5"/>
</dbReference>
<dbReference type="SUPFAM" id="SSF103088">
    <property type="entry name" value="OmpA-like"/>
    <property type="match status" value="1"/>
</dbReference>
<dbReference type="PROSITE" id="PS51123">
    <property type="entry name" value="OMPA_2"/>
    <property type="match status" value="1"/>
</dbReference>
<feature type="compositionally biased region" description="Pro residues" evidence="5">
    <location>
        <begin position="1743"/>
        <end position="1764"/>
    </location>
</feature>
<dbReference type="InterPro" id="IPR052387">
    <property type="entry name" value="Fibrocystin"/>
</dbReference>
<feature type="compositionally biased region" description="Pro residues" evidence="5">
    <location>
        <begin position="1717"/>
        <end position="1729"/>
    </location>
</feature>
<evidence type="ECO:0000256" key="2">
    <source>
        <dbReference type="ARBA" id="ARBA00022729"/>
    </source>
</evidence>
<dbReference type="PRINTS" id="PR01021">
    <property type="entry name" value="OMPADOMAIN"/>
</dbReference>
<dbReference type="Gene3D" id="2.60.40.10">
    <property type="entry name" value="Immunoglobulins"/>
    <property type="match status" value="5"/>
</dbReference>
<proteinExistence type="predicted"/>
<evidence type="ECO:0000313" key="8">
    <source>
        <dbReference type="Proteomes" id="UP001240984"/>
    </source>
</evidence>
<dbReference type="PANTHER" id="PTHR46769:SF2">
    <property type="entry name" value="FIBROCYSTIN-L ISOFORM 2 PRECURSOR-RELATED"/>
    <property type="match status" value="1"/>
</dbReference>
<evidence type="ECO:0000256" key="3">
    <source>
        <dbReference type="ARBA" id="ARBA00023136"/>
    </source>
</evidence>
<dbReference type="EMBL" id="JAUSRA010000001">
    <property type="protein sequence ID" value="MDP9794177.1"/>
    <property type="molecule type" value="Genomic_DNA"/>
</dbReference>
<dbReference type="InterPro" id="IPR025883">
    <property type="entry name" value="Cadherin-like_domain"/>
</dbReference>
<dbReference type="InterPro" id="IPR006664">
    <property type="entry name" value="OMP_bac"/>
</dbReference>
<keyword evidence="8" id="KW-1185">Reference proteome</keyword>
<evidence type="ECO:0000259" key="6">
    <source>
        <dbReference type="PROSITE" id="PS51123"/>
    </source>
</evidence>
<dbReference type="CDD" id="cd07185">
    <property type="entry name" value="OmpA_C-like"/>
    <property type="match status" value="1"/>
</dbReference>
<dbReference type="PANTHER" id="PTHR46769">
    <property type="entry name" value="POLYCYSTIC KIDNEY AND HEPATIC DISEASE 1 (AUTOSOMAL RECESSIVE)-LIKE 1"/>
    <property type="match status" value="1"/>
</dbReference>
<evidence type="ECO:0000313" key="7">
    <source>
        <dbReference type="EMBL" id="MDP9794177.1"/>
    </source>
</evidence>
<name>A0ABT9MRW6_9ACTN</name>
<feature type="compositionally biased region" description="Pro residues" evidence="5">
    <location>
        <begin position="1685"/>
        <end position="1709"/>
    </location>
</feature>
<dbReference type="InterPro" id="IPR006665">
    <property type="entry name" value="OmpA-like"/>
</dbReference>
<comment type="caution">
    <text evidence="7">The sequence shown here is derived from an EMBL/GenBank/DDBJ whole genome shotgun (WGS) entry which is preliminary data.</text>
</comment>
<sequence>MLTVPATARAAAPDEPDVPAPTAPVDPDDEAFKARERIPDRPDGWPGGKPLSGLRGSASAAATPDPPQSDAAVLLQSIPATDATLASLALNGSQTWPMSPGYRPEARFYQVFTVDDTATLQVPPSAAGASVDASLNGAPVAVSNDEVALQLARGANTVVLTVTAPDTTTTRTYQLTIWQDAAPSPQIIDISRTSTSVIGGGRSTITVKNAPSLEHCWPAWVAVGGQSAYVVDNTPDPDTGVYRMLVDLPAAVDLKPGTADLSVYTFCSYYADQYQGGSTSRDAITYTPAYSVDSIEAPATITSGTPITVRGQGVMAGGALRYWLSDARGRSMELRTWTYDGENQATVYADLPLWRREPWDGDGPRTINVGFCPDGQYSSQDVSAQGGGSRDVCTVLRSKQVTWTAPVPSDLTISPQAGPMAGGTRITLRGRNMVCGDCYTEIDFGDQKIYEWPNTSHLESKDARTYFQGLETLQFNAPPSAKPGPVKVTVYNSVGKATAGASFTYVAKPAITSVAPATVAHSGGSVITLTGSNFGTTGTPTVIIGGVKSPSVTRVSDTQVTAIVPVLSGTGPADVQVSSSQGGGISAPVTLTLTAPGTLPVISSVSPASGAPGDSVTISGSGFGPQGTAGVSVGGVYAKVTASSATSLTVQIPAVDTTGAKDVRVGAITGATTSAGAVTVSPDNGIASVTPSAIGSGATGNAARITITGGGFGATGTVKVGSASPVSYTSTNGGTTIAGITVPTTTAGALTVTVTPAGATTPYKSTVRVIGPSIAYLGADPYDEVYINADPNRERSGGVLTVPLAGGTRVRVQGAGFGATGVLKVDGATVATTSWSDTAITFAAPPATVAGAETVTITPTGSSLTATRAVGLRYIGALARPSITRITANPALGHDHGDQFSPGTDPTDTFTLTGSDLTGATAVKVYAGTGTDNPVTVTPTAVTAGSLTFAAPRSISDPGWKRVEVITPGGSAYEAQGLEYLATPGVTLAVSPTYGSCEKTAQAGSGNATWNPATVTVSNDAAAFGSATGTVTVGGTAVTPTSWTATAITFGMADLTTSLTDPWGAKTIVVDPADNGLDNQMISFTCAVSPTVTTTVNGGTAHVTVPAGTAFTPGYTHTGFVGTNAFTVTTPAGYEYSPSENFDSDVRAGVPAAAGDWWVRVNRNAATYARERYVWTQNPSPVRVTITGTPITITPSGKNGPSFTYKGQLTGGDFLYTPSVTTDPITAVTWEHRNSTCGSEDWAWQSGLPKNVAWGECGADHTQQAAWDVRVASFEMKTSGTDRAIYYAATRPTTRITINPRTLTVTAVRADKVYDGTTTAAFSDPVFTGRIGDDEVALDSGGAGATYASPAPGTGKTVTLTGDLALTGNAARNYTLANPRPTLKGTITKAGAVLTGSVNPTAILISANPDATATVTVSDTRGGAPFDGAGLADVVLTSATPAICTVTGTTITGKTAGRCIIHASQAESANYRAAVAAGDPESAIEKIELPVFAAAQSISVVADDLTIAQGETPAPTAQIGGLFDGDSVGGVEFDYYDGTSPLGGAPIEPGTYTVVPKGGSLQDGADTSRYGNAGNFAYVTGTLVITPTPPTITRISPTVTYVPGGTQVTVTGTLLGAVRTVRFGEVTIKAPDFSVNDEGTELTFTAPPSATAKTVPITLLTGAAEATSTFSYVALPAVVVPEPPAPIEPSPSPSPSPTVTPPVVVPPDAPTTTPTPTQTPAPTPSPTATPTPTGTPSAGPTTSPTPGPTSSPNPSPAPTDPTPDAPVRLNLDLRLDVDTPLVGAKAQLTGGGLQPASDYVLTMQSTPIVVATGETDGNGDFTAIITMPGKACVSAGLHQLILSGTAPNGTRISDTNWITLNDTCTATSIHTTKPVGNTVTMRSFIFPYQSAKLRPDAKKTLRGLAGSLKGAKVVTITGYTQTDKKSKAAIRANKKLGKQRANAVRKYLRSLGVNVTIVTVGAGPVNPVDKRKQKRNRRVTIVARF</sequence>
<protein>
    <submittedName>
        <fullName evidence="7">Outer membrane protein OmpA-like peptidoglycan-associated protein</fullName>
    </submittedName>
</protein>
<accession>A0ABT9MRW6</accession>
<evidence type="ECO:0000256" key="5">
    <source>
        <dbReference type="SAM" id="MobiDB-lite"/>
    </source>
</evidence>
<dbReference type="Pfam" id="PF00691">
    <property type="entry name" value="OmpA"/>
    <property type="match status" value="1"/>
</dbReference>
<dbReference type="InterPro" id="IPR036737">
    <property type="entry name" value="OmpA-like_sf"/>
</dbReference>